<reference evidence="2 3" key="1">
    <citation type="submission" date="2020-04" db="EMBL/GenBank/DDBJ databases">
        <title>Rhodospirillaceae bacterium KN72 isolated from deep sea.</title>
        <authorList>
            <person name="Zhang D.-C."/>
        </authorList>
    </citation>
    <scope>NUCLEOTIDE SEQUENCE [LARGE SCALE GENOMIC DNA]</scope>
    <source>
        <strain evidence="2 3">KN72</strain>
    </source>
</reference>
<gene>
    <name evidence="2" type="ORF">HH303_13170</name>
</gene>
<keyword evidence="1" id="KW-0812">Transmembrane</keyword>
<dbReference type="EMBL" id="JABBNT010000004">
    <property type="protein sequence ID" value="NMM45438.1"/>
    <property type="molecule type" value="Genomic_DNA"/>
</dbReference>
<evidence type="ECO:0000313" key="2">
    <source>
        <dbReference type="EMBL" id="NMM45438.1"/>
    </source>
</evidence>
<keyword evidence="1" id="KW-0472">Membrane</keyword>
<protein>
    <submittedName>
        <fullName evidence="2">Uncharacterized protein</fullName>
    </submittedName>
</protein>
<dbReference type="AlphaFoldDB" id="A0A7Y0E1I7"/>
<proteinExistence type="predicted"/>
<feature type="transmembrane region" description="Helical" evidence="1">
    <location>
        <begin position="6"/>
        <end position="27"/>
    </location>
</feature>
<comment type="caution">
    <text evidence="2">The sequence shown here is derived from an EMBL/GenBank/DDBJ whole genome shotgun (WGS) entry which is preliminary data.</text>
</comment>
<name>A0A7Y0E1I7_9PROT</name>
<accession>A0A7Y0E1I7</accession>
<evidence type="ECO:0000256" key="1">
    <source>
        <dbReference type="SAM" id="Phobius"/>
    </source>
</evidence>
<dbReference type="Proteomes" id="UP000539372">
    <property type="component" value="Unassembled WGS sequence"/>
</dbReference>
<organism evidence="2 3">
    <name type="scientific">Pacificispira spongiicola</name>
    <dbReference type="NCBI Taxonomy" id="2729598"/>
    <lineage>
        <taxon>Bacteria</taxon>
        <taxon>Pseudomonadati</taxon>
        <taxon>Pseudomonadota</taxon>
        <taxon>Alphaproteobacteria</taxon>
        <taxon>Rhodospirillales</taxon>
        <taxon>Rhodospirillaceae</taxon>
        <taxon>Pacificispira</taxon>
    </lineage>
</organism>
<keyword evidence="1" id="KW-1133">Transmembrane helix</keyword>
<evidence type="ECO:0000313" key="3">
    <source>
        <dbReference type="Proteomes" id="UP000539372"/>
    </source>
</evidence>
<sequence length="89" mass="10267">MSILVILVLLAITLCCIAGIVLQFYAWRHLKPGIPRYGHKDSMFRKRADYYTEDGMRYIEMQKKLTYVMFGLFVVFIVLIETGVADGTN</sequence>
<feature type="transmembrane region" description="Helical" evidence="1">
    <location>
        <begin position="65"/>
        <end position="85"/>
    </location>
</feature>
<dbReference type="RefSeq" id="WP_169625840.1">
    <property type="nucleotide sequence ID" value="NZ_JABBNT010000004.1"/>
</dbReference>
<keyword evidence="3" id="KW-1185">Reference proteome</keyword>